<evidence type="ECO:0000313" key="1">
    <source>
        <dbReference type="EMBL" id="MDT0687631.1"/>
    </source>
</evidence>
<gene>
    <name evidence="1" type="ORF">RM541_14775</name>
</gene>
<dbReference type="Proteomes" id="UP001253848">
    <property type="component" value="Unassembled WGS sequence"/>
</dbReference>
<name>A0ABU3DV89_9FLAO</name>
<dbReference type="RefSeq" id="WP_311500904.1">
    <property type="nucleotide sequence ID" value="NZ_JAVRHN010000012.1"/>
</dbReference>
<protein>
    <submittedName>
        <fullName evidence="1">Uncharacterized protein</fullName>
    </submittedName>
</protein>
<dbReference type="EMBL" id="JAVRHN010000012">
    <property type="protein sequence ID" value="MDT0687631.1"/>
    <property type="molecule type" value="Genomic_DNA"/>
</dbReference>
<organism evidence="1 2">
    <name type="scientific">Autumnicola psychrophila</name>
    <dbReference type="NCBI Taxonomy" id="3075592"/>
    <lineage>
        <taxon>Bacteria</taxon>
        <taxon>Pseudomonadati</taxon>
        <taxon>Bacteroidota</taxon>
        <taxon>Flavobacteriia</taxon>
        <taxon>Flavobacteriales</taxon>
        <taxon>Flavobacteriaceae</taxon>
        <taxon>Autumnicola</taxon>
    </lineage>
</organism>
<comment type="caution">
    <text evidence="1">The sequence shown here is derived from an EMBL/GenBank/DDBJ whole genome shotgun (WGS) entry which is preliminary data.</text>
</comment>
<evidence type="ECO:0000313" key="2">
    <source>
        <dbReference type="Proteomes" id="UP001253848"/>
    </source>
</evidence>
<proteinExistence type="predicted"/>
<keyword evidence="2" id="KW-1185">Reference proteome</keyword>
<accession>A0ABU3DV89</accession>
<sequence>MSVLSPHNFHIPVMGLSFTIDSPIKVAHYGITSAISIIEDNLVEMMRKHYYQQSNEPYVPISTDEGNYRVRRLTDYLNLVNRNVQSKLEDLRSSAFETGSEIVKYFEMLPEESGLKEKYRRFLDMAGEAEKVDLEEVF</sequence>
<reference evidence="1 2" key="1">
    <citation type="submission" date="2023-09" db="EMBL/GenBank/DDBJ databases">
        <authorList>
            <person name="Rey-Velasco X."/>
        </authorList>
    </citation>
    <scope>NUCLEOTIDE SEQUENCE [LARGE SCALE GENOMIC DNA]</scope>
    <source>
        <strain evidence="1 2">F225</strain>
    </source>
</reference>